<evidence type="ECO:0000256" key="4">
    <source>
        <dbReference type="SAM" id="Phobius"/>
    </source>
</evidence>
<dbReference type="PRINTS" id="PR00633">
    <property type="entry name" value="RCCNDNSATION"/>
</dbReference>
<evidence type="ECO:0008006" key="7">
    <source>
        <dbReference type="Google" id="ProtNLM"/>
    </source>
</evidence>
<comment type="caution">
    <text evidence="5">The sequence shown here is derived from an EMBL/GenBank/DDBJ whole genome shotgun (WGS) entry which is preliminary data.</text>
</comment>
<feature type="repeat" description="RCC1" evidence="2">
    <location>
        <begin position="276"/>
        <end position="354"/>
    </location>
</feature>
<feature type="repeat" description="RCC1" evidence="2">
    <location>
        <begin position="421"/>
        <end position="475"/>
    </location>
</feature>
<feature type="transmembrane region" description="Helical" evidence="4">
    <location>
        <begin position="70"/>
        <end position="93"/>
    </location>
</feature>
<dbReference type="PROSITE" id="PS50012">
    <property type="entry name" value="RCC1_3"/>
    <property type="match status" value="4"/>
</dbReference>
<evidence type="ECO:0000313" key="6">
    <source>
        <dbReference type="Proteomes" id="UP000326939"/>
    </source>
</evidence>
<dbReference type="EMBL" id="VDCV01000008">
    <property type="protein sequence ID" value="KAB5544302.1"/>
    <property type="molecule type" value="Genomic_DNA"/>
</dbReference>
<keyword evidence="4" id="KW-0812">Transmembrane</keyword>
<evidence type="ECO:0000256" key="2">
    <source>
        <dbReference type="PROSITE-ProRule" id="PRU00235"/>
    </source>
</evidence>
<dbReference type="Proteomes" id="UP000326939">
    <property type="component" value="Chromosome 8"/>
</dbReference>
<evidence type="ECO:0000313" key="5">
    <source>
        <dbReference type="EMBL" id="KAB5544302.1"/>
    </source>
</evidence>
<reference evidence="6" key="1">
    <citation type="journal article" date="2019" name="Gigascience">
        <title>De novo genome assembly of the endangered Acer yangbiense, a plant species with extremely small populations endemic to Yunnan Province, China.</title>
        <authorList>
            <person name="Yang J."/>
            <person name="Wariss H.M."/>
            <person name="Tao L."/>
            <person name="Zhang R."/>
            <person name="Yun Q."/>
            <person name="Hollingsworth P."/>
            <person name="Dao Z."/>
            <person name="Luo G."/>
            <person name="Guo H."/>
            <person name="Ma Y."/>
            <person name="Sun W."/>
        </authorList>
    </citation>
    <scope>NUCLEOTIDE SEQUENCE [LARGE SCALE GENOMIC DNA]</scope>
    <source>
        <strain evidence="6">cv. br00</strain>
    </source>
</reference>
<organism evidence="5 6">
    <name type="scientific">Salix brachista</name>
    <dbReference type="NCBI Taxonomy" id="2182728"/>
    <lineage>
        <taxon>Eukaryota</taxon>
        <taxon>Viridiplantae</taxon>
        <taxon>Streptophyta</taxon>
        <taxon>Embryophyta</taxon>
        <taxon>Tracheophyta</taxon>
        <taxon>Spermatophyta</taxon>
        <taxon>Magnoliopsida</taxon>
        <taxon>eudicotyledons</taxon>
        <taxon>Gunneridae</taxon>
        <taxon>Pentapetalae</taxon>
        <taxon>rosids</taxon>
        <taxon>fabids</taxon>
        <taxon>Malpighiales</taxon>
        <taxon>Salicaceae</taxon>
        <taxon>Saliceae</taxon>
        <taxon>Salix</taxon>
    </lineage>
</organism>
<dbReference type="Gene3D" id="2.130.10.30">
    <property type="entry name" value="Regulator of chromosome condensation 1/beta-lactamase-inhibitor protein II"/>
    <property type="match status" value="2"/>
</dbReference>
<dbReference type="PROSITE" id="PS00626">
    <property type="entry name" value="RCC1_2"/>
    <property type="match status" value="3"/>
</dbReference>
<keyword evidence="6" id="KW-1185">Reference proteome</keyword>
<gene>
    <name evidence="5" type="ORF">DKX38_012414</name>
</gene>
<dbReference type="SUPFAM" id="SSF50985">
    <property type="entry name" value="RCC1/BLIP-II"/>
    <property type="match status" value="2"/>
</dbReference>
<proteinExistence type="predicted"/>
<feature type="repeat" description="RCC1" evidence="2">
    <location>
        <begin position="98"/>
        <end position="150"/>
    </location>
</feature>
<keyword evidence="4" id="KW-0472">Membrane</keyword>
<dbReference type="AlphaFoldDB" id="A0A5N5LNV4"/>
<dbReference type="PANTHER" id="PTHR22870:SF382">
    <property type="entry name" value="REGULATOR OF CHROMOSOME CONDENSATION (RCC1) FAMILY PROTEIN"/>
    <property type="match status" value="1"/>
</dbReference>
<feature type="repeat" description="RCC1" evidence="2">
    <location>
        <begin position="476"/>
        <end position="529"/>
    </location>
</feature>
<dbReference type="Pfam" id="PF13540">
    <property type="entry name" value="RCC1_2"/>
    <property type="match status" value="3"/>
</dbReference>
<feature type="region of interest" description="Disordered" evidence="3">
    <location>
        <begin position="192"/>
        <end position="239"/>
    </location>
</feature>
<protein>
    <recommendedName>
        <fullName evidence="7">Ultraviolet-B receptor UVR8</fullName>
    </recommendedName>
</protein>
<sequence>MNGEGKEEGVANMDVHDARLVYMWGYLPGALPQRSPILSPLAVRSPVYAWKDVCGGGCGFAMSISGDFSFISFDFLLFFSWVVVKWVFLLLLLGPKSGKLITWGSTDDLGQSYVTSGKHGETPEAFPLPPDVSIVKAAAGWAHCVAATDNGEVYTWGWKECIPSGTVFSHLSGAGGLEKDVFERKNLFFTEQGSPRSQGSRSSGGSGTLSGLDGRGSKDESTKRRRISSAKQAAESSSAGDETLSAFPCLVTLNPGVRIATVSAGGRHTLALSDTGQVWGWGYGGEGQLGLGSRIRMVSSPHPIPCIDSSYGKERAAVLSQGGMTSEGQGFRVPGTYIKVIACGGRHSAVITDAGALLTFGWGLYGQVLWSSRCLAVNESLLGVMEHVLSNHAFLFKLAVQKFNLGVTVSSITILQNRHVGNVDNGGERNADVVNECGQGSTDDELSPTCVSSLLGIRIEGVAAGLWHTVCVSADGDLYTFGGNQFGQLGTGGDQAETLPRLLEAPSLENIHAKTVSCGARHSTIITGLCLFLGHLISLFCVKQQIRHSSGCSLMLLRMEKCSVGAGTSMARLTSLWSNVYVCQFEDIYDFDNLKQLGVGDVIDRNVPSQVTIDGFLLGSPQLVPSLKTITMVQRFRDVKHDLASAIESVDLMVSLASVLRSCYGFKPRLRKAKRSAFWIPKNERVSGDLKWAVT</sequence>
<dbReference type="Pfam" id="PF00415">
    <property type="entry name" value="RCC1"/>
    <property type="match status" value="2"/>
</dbReference>
<accession>A0A5N5LNV4</accession>
<evidence type="ECO:0000256" key="1">
    <source>
        <dbReference type="ARBA" id="ARBA00022737"/>
    </source>
</evidence>
<keyword evidence="4" id="KW-1133">Transmembrane helix</keyword>
<keyword evidence="1" id="KW-0677">Repeat</keyword>
<dbReference type="InterPro" id="IPR051210">
    <property type="entry name" value="Ub_ligase/GEF_domain"/>
</dbReference>
<name>A0A5N5LNV4_9ROSI</name>
<dbReference type="InterPro" id="IPR009091">
    <property type="entry name" value="RCC1/BLIP-II"/>
</dbReference>
<evidence type="ECO:0000256" key="3">
    <source>
        <dbReference type="SAM" id="MobiDB-lite"/>
    </source>
</evidence>
<dbReference type="PANTHER" id="PTHR22870">
    <property type="entry name" value="REGULATOR OF CHROMOSOME CONDENSATION"/>
    <property type="match status" value="1"/>
</dbReference>
<feature type="compositionally biased region" description="Low complexity" evidence="3">
    <location>
        <begin position="229"/>
        <end position="239"/>
    </location>
</feature>
<dbReference type="InterPro" id="IPR000408">
    <property type="entry name" value="Reg_chr_condens"/>
</dbReference>